<reference evidence="3 4" key="1">
    <citation type="submission" date="2020-12" db="EMBL/GenBank/DDBJ databases">
        <title>Metabolic potential, ecology and presence of endohyphal bacteria is reflected in genomic diversity of Mucoromycotina.</title>
        <authorList>
            <person name="Muszewska A."/>
            <person name="Okrasinska A."/>
            <person name="Steczkiewicz K."/>
            <person name="Drgas O."/>
            <person name="Orlowska M."/>
            <person name="Perlinska-Lenart U."/>
            <person name="Aleksandrzak-Piekarczyk T."/>
            <person name="Szatraj K."/>
            <person name="Zielenkiewicz U."/>
            <person name="Pilsyk S."/>
            <person name="Malc E."/>
            <person name="Mieczkowski P."/>
            <person name="Kruszewska J.S."/>
            <person name="Biernat P."/>
            <person name="Pawlowska J."/>
        </authorList>
    </citation>
    <scope>NUCLEOTIDE SEQUENCE [LARGE SCALE GENOMIC DNA]</scope>
    <source>
        <strain evidence="3 4">CBS 142.35</strain>
    </source>
</reference>
<dbReference type="AlphaFoldDB" id="A0A8H7S000"/>
<comment type="caution">
    <text evidence="3">The sequence shown here is derived from an EMBL/GenBank/DDBJ whole genome shotgun (WGS) entry which is preliminary data.</text>
</comment>
<dbReference type="EMBL" id="JAEPRB010000166">
    <property type="protein sequence ID" value="KAG2219735.1"/>
    <property type="molecule type" value="Genomic_DNA"/>
</dbReference>
<accession>A0A8H7S000</accession>
<feature type="region of interest" description="Disordered" evidence="1">
    <location>
        <begin position="437"/>
        <end position="489"/>
    </location>
</feature>
<feature type="region of interest" description="Disordered" evidence="1">
    <location>
        <begin position="272"/>
        <end position="292"/>
    </location>
</feature>
<protein>
    <submittedName>
        <fullName evidence="3">Uncharacterized protein</fullName>
    </submittedName>
</protein>
<feature type="transmembrane region" description="Helical" evidence="2">
    <location>
        <begin position="201"/>
        <end position="223"/>
    </location>
</feature>
<feature type="compositionally biased region" description="Low complexity" evidence="1">
    <location>
        <begin position="469"/>
        <end position="489"/>
    </location>
</feature>
<evidence type="ECO:0000256" key="2">
    <source>
        <dbReference type="SAM" id="Phobius"/>
    </source>
</evidence>
<gene>
    <name evidence="3" type="ORF">INT45_007774</name>
</gene>
<feature type="transmembrane region" description="Helical" evidence="2">
    <location>
        <begin position="57"/>
        <end position="74"/>
    </location>
</feature>
<dbReference type="OrthoDB" id="5597503at2759"/>
<feature type="transmembrane region" description="Helical" evidence="2">
    <location>
        <begin position="125"/>
        <end position="149"/>
    </location>
</feature>
<feature type="compositionally biased region" description="Polar residues" evidence="1">
    <location>
        <begin position="272"/>
        <end position="286"/>
    </location>
</feature>
<evidence type="ECO:0000256" key="1">
    <source>
        <dbReference type="SAM" id="MobiDB-lite"/>
    </source>
</evidence>
<proteinExistence type="predicted"/>
<keyword evidence="2" id="KW-1133">Transmembrane helix</keyword>
<evidence type="ECO:0000313" key="3">
    <source>
        <dbReference type="EMBL" id="KAG2219735.1"/>
    </source>
</evidence>
<keyword evidence="4" id="KW-1185">Reference proteome</keyword>
<evidence type="ECO:0000313" key="4">
    <source>
        <dbReference type="Proteomes" id="UP000646827"/>
    </source>
</evidence>
<feature type="transmembrane region" description="Helical" evidence="2">
    <location>
        <begin position="94"/>
        <end position="113"/>
    </location>
</feature>
<name>A0A8H7S000_9FUNG</name>
<feature type="transmembrane region" description="Helical" evidence="2">
    <location>
        <begin position="24"/>
        <end position="45"/>
    </location>
</feature>
<organism evidence="3 4">
    <name type="scientific">Circinella minor</name>
    <dbReference type="NCBI Taxonomy" id="1195481"/>
    <lineage>
        <taxon>Eukaryota</taxon>
        <taxon>Fungi</taxon>
        <taxon>Fungi incertae sedis</taxon>
        <taxon>Mucoromycota</taxon>
        <taxon>Mucoromycotina</taxon>
        <taxon>Mucoromycetes</taxon>
        <taxon>Mucorales</taxon>
        <taxon>Lichtheimiaceae</taxon>
        <taxon>Circinella</taxon>
    </lineage>
</organism>
<keyword evidence="2" id="KW-0812">Transmembrane</keyword>
<dbReference type="Proteomes" id="UP000646827">
    <property type="component" value="Unassembled WGS sequence"/>
</dbReference>
<feature type="transmembrane region" description="Helical" evidence="2">
    <location>
        <begin position="161"/>
        <end position="180"/>
    </location>
</feature>
<feature type="transmembrane region" description="Helical" evidence="2">
    <location>
        <begin position="229"/>
        <end position="249"/>
    </location>
</feature>
<keyword evidence="2" id="KW-0472">Membrane</keyword>
<feature type="compositionally biased region" description="Basic and acidic residues" evidence="1">
    <location>
        <begin position="441"/>
        <end position="458"/>
    </location>
</feature>
<sequence>MYLSEQSPDGVPLPGTVTIDPGDAIVIAFYGVVVAYSAEVLYRCLALRLDPNERMIRFFKSVMATSFFIKAILFMTFDTNDSVDCNATVRVADFFYHFGITSGDAVLLLRLKAVVPVNWQFPMNVFHLCIIIFRLGVGIIDVVVIDYATRDGAICTYLENSFANTAIDLYVTIMIGFFLSKHIRRLRATRTQGNVSSYIGILIQNIIRTTILTIVNLISAIFILEKTTIRGIMVIWPIVNLLFVVLIGYDADLAQAVRRLHSCICNCSLPQHSSPTQRTQLRNNNADGGRGEGRNIDSYYTSSLAALPCIHCGQVRRPSIGGGNSTSIPMFRGMWSDSRIPRQRCISRTPSFLATTTISSVSTTDTHVITSREEVSPGYYSAVQSSLTSPYNSSMPELLSPRLQQQPDLSSSNDCLANAFYDANLLIPSRSHSLRSFTSANKKEKNKSDNNDSNDSKDSTVYNLQQPHTTNSSIPSSSSSETSPPAHQS</sequence>